<evidence type="ECO:0000259" key="4">
    <source>
        <dbReference type="PROSITE" id="PS50977"/>
    </source>
</evidence>
<evidence type="ECO:0000256" key="3">
    <source>
        <dbReference type="SAM" id="MobiDB-lite"/>
    </source>
</evidence>
<reference evidence="7" key="7">
    <citation type="submission" date="2016-10" db="EMBL/GenBank/DDBJ databases">
        <authorList>
            <person name="Varghese N."/>
            <person name="Submissions S."/>
        </authorList>
    </citation>
    <scope>NUCLEOTIDE SEQUENCE [LARGE SCALE GENOMIC DNA]</scope>
    <source>
        <strain evidence="7">ATCC 700689</strain>
    </source>
</reference>
<dbReference type="Pfam" id="PF00440">
    <property type="entry name" value="TetR_N"/>
    <property type="match status" value="1"/>
</dbReference>
<dbReference type="STRING" id="89065.SAMN05216605_102436"/>
<reference evidence="5" key="4">
    <citation type="submission" date="2003-12" db="EMBL/GenBank/DDBJ databases">
        <authorList>
            <person name="Smith D.J."/>
            <person name="Mohn W.W."/>
        </authorList>
    </citation>
    <scope>NUCLEOTIDE SEQUENCE</scope>
    <source>
        <strain evidence="5">BKME-9</strain>
    </source>
</reference>
<evidence type="ECO:0000313" key="6">
    <source>
        <dbReference type="EMBL" id="SDG56588.1"/>
    </source>
</evidence>
<feature type="region of interest" description="Disordered" evidence="3">
    <location>
        <begin position="1"/>
        <end position="59"/>
    </location>
</feature>
<dbReference type="InterPro" id="IPR050624">
    <property type="entry name" value="HTH-type_Tx_Regulator"/>
</dbReference>
<reference evidence="5" key="5">
    <citation type="journal article" date="2004" name="J. Bacteriol.">
        <title>A cytochrome P450 involved in the metabolism of abietane diterpenoids by Pseudomonas abietaniphila BKME-9.</title>
        <authorList>
            <person name="Smith D.J."/>
            <person name="Martin V.J."/>
            <person name="Mohn W.W."/>
        </authorList>
    </citation>
    <scope>NUCLEOTIDE SEQUENCE</scope>
    <source>
        <strain evidence="5">BKME-9</strain>
    </source>
</reference>
<keyword evidence="7" id="KW-1185">Reference proteome</keyword>
<gene>
    <name evidence="5" type="primary">ditK</name>
    <name evidence="6" type="ORF">SAMN05216605_102436</name>
</gene>
<dbReference type="GO" id="GO:0003677">
    <property type="term" value="F:DNA binding"/>
    <property type="evidence" value="ECO:0007669"/>
    <property type="project" value="UniProtKB-UniRule"/>
</dbReference>
<accession>Q7BRJ3</accession>
<feature type="domain" description="HTH tetR-type" evidence="4">
    <location>
        <begin position="61"/>
        <end position="121"/>
    </location>
</feature>
<name>Q7BRJ3_9PSED</name>
<reference evidence="6" key="6">
    <citation type="submission" date="2016-10" db="EMBL/GenBank/DDBJ databases">
        <authorList>
            <person name="de Groot N.N."/>
        </authorList>
    </citation>
    <scope>NUCLEOTIDE SEQUENCE [LARGE SCALE GENOMIC DNA]</scope>
    <source>
        <strain evidence="6">ATCC 700689</strain>
    </source>
</reference>
<dbReference type="AlphaFoldDB" id="Q7BRJ3"/>
<dbReference type="Proteomes" id="UP000182894">
    <property type="component" value="Unassembled WGS sequence"/>
</dbReference>
<dbReference type="PANTHER" id="PTHR43479">
    <property type="entry name" value="ACREF/ENVCD OPERON REPRESSOR-RELATED"/>
    <property type="match status" value="1"/>
</dbReference>
<dbReference type="InterPro" id="IPR009057">
    <property type="entry name" value="Homeodomain-like_sf"/>
</dbReference>
<reference evidence="5" key="2">
    <citation type="journal article" date="1999" name="Syst. Appl. Microbiol.">
        <title>Physiological and phylogenetic diversity of bacteria growing on resin acids.</title>
        <authorList>
            <person name="Mohn W.W."/>
            <person name="Wilson A.E."/>
            <person name="Bicho P."/>
            <person name="Moore E.R."/>
        </authorList>
    </citation>
    <scope>NUCLEOTIDE SEQUENCE</scope>
    <source>
        <strain evidence="5">BKME-9</strain>
    </source>
</reference>
<dbReference type="EMBL" id="FNCO01000002">
    <property type="protein sequence ID" value="SDG56588.1"/>
    <property type="molecule type" value="Genomic_DNA"/>
</dbReference>
<feature type="compositionally biased region" description="Low complexity" evidence="3">
    <location>
        <begin position="1"/>
        <end position="43"/>
    </location>
</feature>
<protein>
    <submittedName>
        <fullName evidence="5">DitK</fullName>
    </submittedName>
    <submittedName>
        <fullName evidence="6">Transcriptional regulator, TetR family</fullName>
    </submittedName>
</protein>
<sequence length="249" mass="27558">MPKPQKQQAEAAAPKAGSSAKKKSVAPVKPARANAKTAAPAGAGSNGATAPAKVKPNRRSEETISNILAATEEVVLQSGADRISILDVCKVAGISRGTFYRYFSSQEDLLDTFSRHKRDSFHVSLTAALGQIEDPEARLNALFVYLDNYLEQSRARRLLVVAPDYALGFFRRIFHDSIVRFQDVLNIVFDDWDEKLGVRLDRELLCEMIIRYVLSEILVPESASRRLLPVRVKKLAAALTMGSTSRTRR</sequence>
<reference evidence="5" key="1">
    <citation type="journal article" date="1999" name="J. Bacteriol.">
        <title>A novel aromatic-ring-hydroxylating dioxygenase from the diterpenoid-degrading bacterium Pseudomonas abietaniphila BKME-9.</title>
        <authorList>
            <person name="Martin V.J."/>
            <person name="Mohn W.W."/>
        </authorList>
    </citation>
    <scope>NUCLEOTIDE SEQUENCE</scope>
    <source>
        <strain evidence="5">BKME-9</strain>
    </source>
</reference>
<dbReference type="EMBL" id="AF119621">
    <property type="protein sequence ID" value="AAR83744.1"/>
    <property type="molecule type" value="Genomic_DNA"/>
</dbReference>
<dbReference type="InterPro" id="IPR001647">
    <property type="entry name" value="HTH_TetR"/>
</dbReference>
<dbReference type="PRINTS" id="PR00455">
    <property type="entry name" value="HTHTETR"/>
</dbReference>
<feature type="DNA-binding region" description="H-T-H motif" evidence="2">
    <location>
        <begin position="84"/>
        <end position="103"/>
    </location>
</feature>
<reference evidence="5" key="3">
    <citation type="journal article" date="2000" name="J. Bacteriol.">
        <title>Genetic investigation of the catabolic pathway for degradation of abietane diterpenoids by Pseudomonas abietaniphila BKME-9.</title>
        <authorList>
            <person name="Martin V.J."/>
            <person name="Mohn W.W."/>
        </authorList>
    </citation>
    <scope>NUCLEOTIDE SEQUENCE</scope>
    <source>
        <strain evidence="5">BKME-9</strain>
    </source>
</reference>
<evidence type="ECO:0000313" key="7">
    <source>
        <dbReference type="Proteomes" id="UP000182894"/>
    </source>
</evidence>
<evidence type="ECO:0000256" key="1">
    <source>
        <dbReference type="ARBA" id="ARBA00023125"/>
    </source>
</evidence>
<dbReference type="Gene3D" id="1.10.357.10">
    <property type="entry name" value="Tetracycline Repressor, domain 2"/>
    <property type="match status" value="1"/>
</dbReference>
<dbReference type="RefSeq" id="WP_074750857.1">
    <property type="nucleotide sequence ID" value="NZ_FNCO01000002.1"/>
</dbReference>
<dbReference type="PROSITE" id="PS50977">
    <property type="entry name" value="HTH_TETR_2"/>
    <property type="match status" value="1"/>
</dbReference>
<proteinExistence type="predicted"/>
<dbReference type="PANTHER" id="PTHR43479:SF11">
    <property type="entry name" value="ACREF_ENVCD OPERON REPRESSOR-RELATED"/>
    <property type="match status" value="1"/>
</dbReference>
<dbReference type="OrthoDB" id="116240at2"/>
<keyword evidence="1 2" id="KW-0238">DNA-binding</keyword>
<evidence type="ECO:0000256" key="2">
    <source>
        <dbReference type="PROSITE-ProRule" id="PRU00335"/>
    </source>
</evidence>
<dbReference type="SUPFAM" id="SSF46689">
    <property type="entry name" value="Homeodomain-like"/>
    <property type="match status" value="1"/>
</dbReference>
<evidence type="ECO:0000313" key="5">
    <source>
        <dbReference type="EMBL" id="AAR83744.1"/>
    </source>
</evidence>
<organism evidence="5">
    <name type="scientific">Pseudomonas abietaniphila</name>
    <dbReference type="NCBI Taxonomy" id="89065"/>
    <lineage>
        <taxon>Bacteria</taxon>
        <taxon>Pseudomonadati</taxon>
        <taxon>Pseudomonadota</taxon>
        <taxon>Gammaproteobacteria</taxon>
        <taxon>Pseudomonadales</taxon>
        <taxon>Pseudomonadaceae</taxon>
        <taxon>Pseudomonas</taxon>
    </lineage>
</organism>